<protein>
    <submittedName>
        <fullName evidence="8">Cytochrome P450</fullName>
    </submittedName>
</protein>
<comment type="cofactor">
    <cofactor evidence="1">
        <name>heme</name>
        <dbReference type="ChEBI" id="CHEBI:30413"/>
    </cofactor>
</comment>
<dbReference type="SUPFAM" id="SSF48264">
    <property type="entry name" value="Cytochrome P450"/>
    <property type="match status" value="1"/>
</dbReference>
<dbReference type="PRINTS" id="PR00463">
    <property type="entry name" value="EP450I"/>
</dbReference>
<evidence type="ECO:0000256" key="5">
    <source>
        <dbReference type="ARBA" id="ARBA00023002"/>
    </source>
</evidence>
<dbReference type="InterPro" id="IPR002401">
    <property type="entry name" value="Cyt_P450_E_grp-I"/>
</dbReference>
<dbReference type="Proteomes" id="UP001610563">
    <property type="component" value="Unassembled WGS sequence"/>
</dbReference>
<evidence type="ECO:0000313" key="8">
    <source>
        <dbReference type="EMBL" id="KAL2786797.1"/>
    </source>
</evidence>
<evidence type="ECO:0000313" key="9">
    <source>
        <dbReference type="Proteomes" id="UP001610563"/>
    </source>
</evidence>
<evidence type="ECO:0000256" key="4">
    <source>
        <dbReference type="ARBA" id="ARBA00022723"/>
    </source>
</evidence>
<evidence type="ECO:0000256" key="7">
    <source>
        <dbReference type="ARBA" id="ARBA00023033"/>
    </source>
</evidence>
<keyword evidence="3" id="KW-0349">Heme</keyword>
<keyword evidence="6" id="KW-0408">Iron</keyword>
<dbReference type="Gene3D" id="1.10.630.10">
    <property type="entry name" value="Cytochrome P450"/>
    <property type="match status" value="1"/>
</dbReference>
<evidence type="ECO:0000256" key="2">
    <source>
        <dbReference type="ARBA" id="ARBA00010617"/>
    </source>
</evidence>
<keyword evidence="4" id="KW-0479">Metal-binding</keyword>
<keyword evidence="9" id="KW-1185">Reference proteome</keyword>
<dbReference type="PRINTS" id="PR00385">
    <property type="entry name" value="P450"/>
</dbReference>
<dbReference type="Pfam" id="PF00067">
    <property type="entry name" value="p450"/>
    <property type="match status" value="1"/>
</dbReference>
<dbReference type="InterPro" id="IPR036396">
    <property type="entry name" value="Cyt_P450_sf"/>
</dbReference>
<dbReference type="InterPro" id="IPR001128">
    <property type="entry name" value="Cyt_P450"/>
</dbReference>
<dbReference type="InterPro" id="IPR050121">
    <property type="entry name" value="Cytochrome_P450_monoxygenase"/>
</dbReference>
<comment type="similarity">
    <text evidence="2">Belongs to the cytochrome P450 family.</text>
</comment>
<proteinExistence type="inferred from homology"/>
<accession>A0ABR4FU50</accession>
<dbReference type="CDD" id="cd11058">
    <property type="entry name" value="CYP60B-like"/>
    <property type="match status" value="1"/>
</dbReference>
<evidence type="ECO:0000256" key="3">
    <source>
        <dbReference type="ARBA" id="ARBA00022617"/>
    </source>
</evidence>
<gene>
    <name evidence="8" type="ORF">BJX66DRAFT_328364</name>
</gene>
<comment type="caution">
    <text evidence="8">The sequence shown here is derived from an EMBL/GenBank/DDBJ whole genome shotgun (WGS) entry which is preliminary data.</text>
</comment>
<keyword evidence="7" id="KW-0503">Monooxygenase</keyword>
<dbReference type="EMBL" id="JBFTWV010000110">
    <property type="protein sequence ID" value="KAL2786797.1"/>
    <property type="molecule type" value="Genomic_DNA"/>
</dbReference>
<name>A0ABR4FU50_9EURO</name>
<dbReference type="PANTHER" id="PTHR24305:SF210">
    <property type="entry name" value="CYTOCHROME P450 MONOOXYGENASE ASQL-RELATED"/>
    <property type="match status" value="1"/>
</dbReference>
<sequence>MQPLEIISTVALCYFLSTWIYNLYFHPLKDFPGPLLARASLLWRFIHTSTGKIHLSIADLHQKYGPIVRVSPNELSFGSNESWKAIYGHPIAGTPLPVKAGFYDVFSAGFRRKCLGSERDPNKHAAMRRMLSSAFSQRALLEQESIIGGIVDRFVRIVGEKAPPGSKGINMTKWFEMSSFDILGEMAFGESFHSLEAGKPHFWGDLIVEHLYVITLIDNLRRIGPVATLFRYLMPKWVLTQNQNSRYSREQVEKCLASKNERKDFVTLLVQTACYRFDELIYIDKIHSIAGGETVSTFLAGTTCFLLQHPDKLSRLVEEIRSAFQTYDEIKAQTAQQLPYLQAVINEGLRLCPPGSQGSPRISPGFELHGRYIPNGAEIYTSPWTTTHDPKYFATPMEFIPERWLDTSSTDVKEASQPFLLGPRSCIGRNFAYMEMNLLMAKLFWTYDLELVNKNINWVTEGKVHVLWWKPKLFIRFHKRAPT</sequence>
<dbReference type="PANTHER" id="PTHR24305">
    <property type="entry name" value="CYTOCHROME P450"/>
    <property type="match status" value="1"/>
</dbReference>
<evidence type="ECO:0000256" key="6">
    <source>
        <dbReference type="ARBA" id="ARBA00023004"/>
    </source>
</evidence>
<evidence type="ECO:0000256" key="1">
    <source>
        <dbReference type="ARBA" id="ARBA00001971"/>
    </source>
</evidence>
<organism evidence="8 9">
    <name type="scientific">Aspergillus keveii</name>
    <dbReference type="NCBI Taxonomy" id="714993"/>
    <lineage>
        <taxon>Eukaryota</taxon>
        <taxon>Fungi</taxon>
        <taxon>Dikarya</taxon>
        <taxon>Ascomycota</taxon>
        <taxon>Pezizomycotina</taxon>
        <taxon>Eurotiomycetes</taxon>
        <taxon>Eurotiomycetidae</taxon>
        <taxon>Eurotiales</taxon>
        <taxon>Aspergillaceae</taxon>
        <taxon>Aspergillus</taxon>
        <taxon>Aspergillus subgen. Nidulantes</taxon>
    </lineage>
</organism>
<reference evidence="8 9" key="1">
    <citation type="submission" date="2024-07" db="EMBL/GenBank/DDBJ databases">
        <title>Section-level genome sequencing and comparative genomics of Aspergillus sections Usti and Cavernicolus.</title>
        <authorList>
            <consortium name="Lawrence Berkeley National Laboratory"/>
            <person name="Nybo J.L."/>
            <person name="Vesth T.C."/>
            <person name="Theobald S."/>
            <person name="Frisvad J.C."/>
            <person name="Larsen T.O."/>
            <person name="Kjaerboelling I."/>
            <person name="Rothschild-Mancinelli K."/>
            <person name="Lyhne E.K."/>
            <person name="Kogle M.E."/>
            <person name="Barry K."/>
            <person name="Clum A."/>
            <person name="Na H."/>
            <person name="Ledsgaard L."/>
            <person name="Lin J."/>
            <person name="Lipzen A."/>
            <person name="Kuo A."/>
            <person name="Riley R."/>
            <person name="Mondo S."/>
            <person name="Labutti K."/>
            <person name="Haridas S."/>
            <person name="Pangalinan J."/>
            <person name="Salamov A.A."/>
            <person name="Simmons B.A."/>
            <person name="Magnuson J.K."/>
            <person name="Chen J."/>
            <person name="Drula E."/>
            <person name="Henrissat B."/>
            <person name="Wiebenga A."/>
            <person name="Lubbers R.J."/>
            <person name="Gomes A.C."/>
            <person name="Makela M.R."/>
            <person name="Stajich J."/>
            <person name="Grigoriev I.V."/>
            <person name="Mortensen U.H."/>
            <person name="De Vries R.P."/>
            <person name="Baker S.E."/>
            <person name="Andersen M.R."/>
        </authorList>
    </citation>
    <scope>NUCLEOTIDE SEQUENCE [LARGE SCALE GENOMIC DNA]</scope>
    <source>
        <strain evidence="8 9">CBS 209.92</strain>
    </source>
</reference>
<keyword evidence="5" id="KW-0560">Oxidoreductase</keyword>